<evidence type="ECO:0000313" key="2">
    <source>
        <dbReference type="EMBL" id="KAK6731458.1"/>
    </source>
</evidence>
<dbReference type="InterPro" id="IPR003582">
    <property type="entry name" value="ShKT_dom"/>
</dbReference>
<evidence type="ECO:0000259" key="1">
    <source>
        <dbReference type="Pfam" id="PF01549"/>
    </source>
</evidence>
<proteinExistence type="predicted"/>
<protein>
    <recommendedName>
        <fullName evidence="1">ShKT domain-containing protein</fullName>
    </recommendedName>
</protein>
<dbReference type="Proteomes" id="UP001303046">
    <property type="component" value="Unassembled WGS sequence"/>
</dbReference>
<keyword evidence="3" id="KW-1185">Reference proteome</keyword>
<dbReference type="EMBL" id="JAVFWL010000001">
    <property type="protein sequence ID" value="KAK6731458.1"/>
    <property type="molecule type" value="Genomic_DNA"/>
</dbReference>
<reference evidence="2 3" key="1">
    <citation type="submission" date="2023-08" db="EMBL/GenBank/DDBJ databases">
        <title>A Necator americanus chromosomal reference genome.</title>
        <authorList>
            <person name="Ilik V."/>
            <person name="Petrzelkova K.J."/>
            <person name="Pardy F."/>
            <person name="Fuh T."/>
            <person name="Niatou-Singa F.S."/>
            <person name="Gouil Q."/>
            <person name="Baker L."/>
            <person name="Ritchie M.E."/>
            <person name="Jex A.R."/>
            <person name="Gazzola D."/>
            <person name="Li H."/>
            <person name="Toshio Fujiwara R."/>
            <person name="Zhan B."/>
            <person name="Aroian R.V."/>
            <person name="Pafco B."/>
            <person name="Schwarz E.M."/>
        </authorList>
    </citation>
    <scope>NUCLEOTIDE SEQUENCE [LARGE SCALE GENOMIC DNA]</scope>
    <source>
        <strain evidence="2 3">Aroian</strain>
        <tissue evidence="2">Whole animal</tissue>
    </source>
</reference>
<comment type="caution">
    <text evidence="2">The sequence shown here is derived from an EMBL/GenBank/DDBJ whole genome shotgun (WGS) entry which is preliminary data.</text>
</comment>
<dbReference type="Gene3D" id="1.10.10.1940">
    <property type="match status" value="1"/>
</dbReference>
<sequence length="75" mass="8077">MEHDAVASSDWGEAVAITVGTGLGPSRSATMQRDECSDAISPTVCANMKKYDQFETPTLKDMAEKFCPKTCGKCK</sequence>
<gene>
    <name evidence="2" type="primary">Necator_chrI.g3870</name>
    <name evidence="2" type="ORF">RB195_007741</name>
</gene>
<name>A0ABR1BYT5_NECAM</name>
<accession>A0ABR1BYT5</accession>
<evidence type="ECO:0000313" key="3">
    <source>
        <dbReference type="Proteomes" id="UP001303046"/>
    </source>
</evidence>
<dbReference type="Pfam" id="PF01549">
    <property type="entry name" value="ShK"/>
    <property type="match status" value="1"/>
</dbReference>
<organism evidence="2 3">
    <name type="scientific">Necator americanus</name>
    <name type="common">Human hookworm</name>
    <dbReference type="NCBI Taxonomy" id="51031"/>
    <lineage>
        <taxon>Eukaryota</taxon>
        <taxon>Metazoa</taxon>
        <taxon>Ecdysozoa</taxon>
        <taxon>Nematoda</taxon>
        <taxon>Chromadorea</taxon>
        <taxon>Rhabditida</taxon>
        <taxon>Rhabditina</taxon>
        <taxon>Rhabditomorpha</taxon>
        <taxon>Strongyloidea</taxon>
        <taxon>Ancylostomatidae</taxon>
        <taxon>Bunostominae</taxon>
        <taxon>Necator</taxon>
    </lineage>
</organism>
<feature type="domain" description="ShKT" evidence="1">
    <location>
        <begin position="36"/>
        <end position="74"/>
    </location>
</feature>